<gene>
    <name evidence="5" type="ORF">DM482_12155</name>
    <name evidence="4" type="ORF">M5S13_04245</name>
</gene>
<dbReference type="PANTHER" id="PTHR43649:SF12">
    <property type="entry name" value="DIACETYLCHITOBIOSE BINDING PROTEIN DASA"/>
    <property type="match status" value="1"/>
</dbReference>
<evidence type="ECO:0000256" key="2">
    <source>
        <dbReference type="ARBA" id="ARBA00008520"/>
    </source>
</evidence>
<comment type="caution">
    <text evidence="5">The sequence shown here is derived from an EMBL/GenBank/DDBJ whole genome shotgun (WGS) entry which is preliminary data.</text>
</comment>
<dbReference type="Pfam" id="PF01547">
    <property type="entry name" value="SBP_bac_1"/>
    <property type="match status" value="1"/>
</dbReference>
<dbReference type="AlphaFoldDB" id="A0AAE5TFQ8"/>
<evidence type="ECO:0000256" key="3">
    <source>
        <dbReference type="SAM" id="SignalP"/>
    </source>
</evidence>
<evidence type="ECO:0000256" key="1">
    <source>
        <dbReference type="ARBA" id="ARBA00004418"/>
    </source>
</evidence>
<name>A0AAE5TFQ8_AVIPA</name>
<dbReference type="RefSeq" id="WP_110479420.1">
    <property type="nucleotide sequence ID" value="NZ_CP081939.1"/>
</dbReference>
<reference evidence="4" key="3">
    <citation type="submission" date="2022-05" db="EMBL/GenBank/DDBJ databases">
        <authorList>
            <person name="Chen Y."/>
            <person name="Zhu J."/>
            <person name="Zhu K."/>
        </authorList>
    </citation>
    <scope>NUCLEOTIDE SEQUENCE</scope>
    <source>
        <strain evidence="4">AV25</strain>
    </source>
</reference>
<comment type="subcellular location">
    <subcellularLocation>
        <location evidence="1">Periplasm</location>
    </subcellularLocation>
</comment>
<dbReference type="PANTHER" id="PTHR43649">
    <property type="entry name" value="ARABINOSE-BINDING PROTEIN-RELATED"/>
    <property type="match status" value="1"/>
</dbReference>
<dbReference type="InterPro" id="IPR006059">
    <property type="entry name" value="SBP"/>
</dbReference>
<evidence type="ECO:0000313" key="4">
    <source>
        <dbReference type="EMBL" id="MEE6041102.1"/>
    </source>
</evidence>
<evidence type="ECO:0000313" key="7">
    <source>
        <dbReference type="Proteomes" id="UP001347884"/>
    </source>
</evidence>
<evidence type="ECO:0000313" key="6">
    <source>
        <dbReference type="Proteomes" id="UP000247594"/>
    </source>
</evidence>
<accession>A0AAE5TFQ8</accession>
<feature type="chain" id="PRO_5041973863" evidence="3">
    <location>
        <begin position="22"/>
        <end position="448"/>
    </location>
</feature>
<proteinExistence type="inferred from homology"/>
<dbReference type="EMBL" id="QJPJ01000036">
    <property type="protein sequence ID" value="PXZ37905.1"/>
    <property type="molecule type" value="Genomic_DNA"/>
</dbReference>
<reference evidence="5 6" key="1">
    <citation type="submission" date="2018-06" db="EMBL/GenBank/DDBJ databases">
        <authorList>
            <person name="Teymurazov M."/>
            <person name="Kislichkina A."/>
            <person name="Abaymova A."/>
            <person name="Mukhina T."/>
            <person name="Mayskaya N."/>
            <person name="Svetoch E."/>
            <person name="Bogun A."/>
        </authorList>
    </citation>
    <scope>NUCLEOTIDE SEQUENCE [LARGE SCALE GENOMIC DNA]</scope>
    <source>
        <strain evidence="5 6">SCPM-O-B-8406</strain>
    </source>
</reference>
<dbReference type="GO" id="GO:0042597">
    <property type="term" value="C:periplasmic space"/>
    <property type="evidence" value="ECO:0007669"/>
    <property type="project" value="UniProtKB-SubCell"/>
</dbReference>
<keyword evidence="3" id="KW-0732">Signal</keyword>
<reference evidence="4 7" key="2">
    <citation type="journal article" date="2022" name="Front. Microbiol.">
        <title>Commensal bacteria contribute to the growth of multidrug-resistant Avibacterium paragallinarum in chickens.</title>
        <authorList>
            <person name="Zhu J."/>
            <person name="Chen Y."/>
            <person name="Wu Y."/>
            <person name="Wang Y."/>
            <person name="Zhu K."/>
        </authorList>
    </citation>
    <scope>NUCLEOTIDE SEQUENCE [LARGE SCALE GENOMIC DNA]</scope>
    <source>
        <strain evidence="4 7">AV25</strain>
    </source>
</reference>
<dbReference type="CDD" id="cd13585">
    <property type="entry name" value="PBP2_TMBP_like"/>
    <property type="match status" value="1"/>
</dbReference>
<sequence length="448" mass="49656">MKLKKLLTVAASMVLGALVLNGCKDEKQVASSVATNDPAELAGNITMWHSFTQGPRLEVIQQAANDFMQKNPKVRIKIETFSWNDFYTKWTTGLASGNVPDLSSALPNQVIEMINVDALTPINDVIDKIGRDRFSVNAIKEGTVGENNYSIPLYSHAKVLWVRKDLLEKNGLSVPQTWEELYRAAKALTKDGVYGLSVPMGTNDYVATIFLDLYIRSGGGTLLSKDHKVALTSPLAQEAINYWVKMYKETSPKDAVNYNILQQATLYYQGKAAFDFNSGFHIGGVQANSPDLLPYIDAYPVPKRNINDPQGASETLSFPLVVWKNSKHPEIAKAFIESIYQKDRYIQFLNAVPVGMLPAIKGVDDDPAYKDLPIRQEFKHAEKVIQEAVNLGSAIGYEYGPNVYAGLLTNQHIIEAMFQDIVVNGTDPMVAAKKAEQQLNTLFETISQ</sequence>
<feature type="signal peptide" evidence="3">
    <location>
        <begin position="1"/>
        <end position="21"/>
    </location>
</feature>
<comment type="similarity">
    <text evidence="2">Belongs to the bacterial solute-binding protein 1 family.</text>
</comment>
<dbReference type="Proteomes" id="UP001347884">
    <property type="component" value="Unassembled WGS sequence"/>
</dbReference>
<dbReference type="SUPFAM" id="SSF53850">
    <property type="entry name" value="Periplasmic binding protein-like II"/>
    <property type="match status" value="1"/>
</dbReference>
<evidence type="ECO:0000313" key="5">
    <source>
        <dbReference type="EMBL" id="PXZ37905.1"/>
    </source>
</evidence>
<dbReference type="EMBL" id="JAMDKF010000007">
    <property type="protein sequence ID" value="MEE6041102.1"/>
    <property type="molecule type" value="Genomic_DNA"/>
</dbReference>
<protein>
    <submittedName>
        <fullName evidence="5">Sugar ABC transporter substrate-binding protein</fullName>
    </submittedName>
</protein>
<organism evidence="5 6">
    <name type="scientific">Avibacterium paragallinarum</name>
    <name type="common">Haemophilus gallinarum</name>
    <dbReference type="NCBI Taxonomy" id="728"/>
    <lineage>
        <taxon>Bacteria</taxon>
        <taxon>Pseudomonadati</taxon>
        <taxon>Pseudomonadota</taxon>
        <taxon>Gammaproteobacteria</taxon>
        <taxon>Pasteurellales</taxon>
        <taxon>Pasteurellaceae</taxon>
        <taxon>Avibacterium</taxon>
    </lineage>
</organism>
<keyword evidence="7" id="KW-1185">Reference proteome</keyword>
<dbReference type="Proteomes" id="UP000247594">
    <property type="component" value="Unassembled WGS sequence"/>
</dbReference>
<dbReference type="InterPro" id="IPR050490">
    <property type="entry name" value="Bact_solute-bd_prot1"/>
</dbReference>
<dbReference type="Gene3D" id="3.40.190.10">
    <property type="entry name" value="Periplasmic binding protein-like II"/>
    <property type="match status" value="2"/>
</dbReference>